<evidence type="ECO:0000256" key="1">
    <source>
        <dbReference type="SAM" id="MobiDB-lite"/>
    </source>
</evidence>
<evidence type="ECO:0000313" key="3">
    <source>
        <dbReference type="Proteomes" id="UP000250043"/>
    </source>
</evidence>
<dbReference type="EMBL" id="KV722436">
    <property type="protein sequence ID" value="OCH89067.1"/>
    <property type="molecule type" value="Genomic_DNA"/>
</dbReference>
<sequence length="327" mass="36407">MEDIGRQEGVEYAGSQEQASADETVPEEWLGYLPQLDALQYLSIGDNPNSDFCETSIPLLRPVFFAAASRFQTVTSLVLSRLVFWNFSNLARLICGFSRLLRLELHNVSWHGGEGRSLFDERFARSLRLQYIKICGSGLSKYKKLLSAPELLRDVEILDIDISSTLVESEEVISRMTITLNWLHSDGPPRTVYEDHPALRASLRSTFIAIVRLWELPIEVPFSGYAPWLLDCSNLLDGFLASLDTLGFSSVDLELMSINPEVVDTFCVNANLFPALRALGILEVTAMRHLGGQEWEPAEDLVLRHVPAAGSGVRFKNNTRSGSSGAN</sequence>
<feature type="region of interest" description="Disordered" evidence="1">
    <location>
        <begin position="1"/>
        <end position="21"/>
    </location>
</feature>
<dbReference type="Proteomes" id="UP000250043">
    <property type="component" value="Unassembled WGS sequence"/>
</dbReference>
<proteinExistence type="predicted"/>
<accession>A0A8E2DJ84</accession>
<reference evidence="2 3" key="1">
    <citation type="submission" date="2016-07" db="EMBL/GenBank/DDBJ databases">
        <title>Draft genome of the white-rot fungus Obba rivulosa 3A-2.</title>
        <authorList>
            <consortium name="DOE Joint Genome Institute"/>
            <person name="Miettinen O."/>
            <person name="Riley R."/>
            <person name="Acob R."/>
            <person name="Barry K."/>
            <person name="Cullen D."/>
            <person name="De Vries R."/>
            <person name="Hainaut M."/>
            <person name="Hatakka A."/>
            <person name="Henrissat B."/>
            <person name="Hilden K."/>
            <person name="Kuo R."/>
            <person name="Labutti K."/>
            <person name="Lipzen A."/>
            <person name="Makela M.R."/>
            <person name="Sandor L."/>
            <person name="Spatafora J.W."/>
            <person name="Grigoriev I.V."/>
            <person name="Hibbett D.S."/>
        </authorList>
    </citation>
    <scope>NUCLEOTIDE SEQUENCE [LARGE SCALE GENOMIC DNA]</scope>
    <source>
        <strain evidence="2 3">3A-2</strain>
    </source>
</reference>
<gene>
    <name evidence="2" type="ORF">OBBRIDRAFT_804980</name>
</gene>
<name>A0A8E2DJ84_9APHY</name>
<dbReference type="SUPFAM" id="SSF52047">
    <property type="entry name" value="RNI-like"/>
    <property type="match status" value="1"/>
</dbReference>
<organism evidence="2 3">
    <name type="scientific">Obba rivulosa</name>
    <dbReference type="NCBI Taxonomy" id="1052685"/>
    <lineage>
        <taxon>Eukaryota</taxon>
        <taxon>Fungi</taxon>
        <taxon>Dikarya</taxon>
        <taxon>Basidiomycota</taxon>
        <taxon>Agaricomycotina</taxon>
        <taxon>Agaricomycetes</taxon>
        <taxon>Polyporales</taxon>
        <taxon>Gelatoporiaceae</taxon>
        <taxon>Obba</taxon>
    </lineage>
</organism>
<keyword evidence="3" id="KW-1185">Reference proteome</keyword>
<evidence type="ECO:0000313" key="2">
    <source>
        <dbReference type="EMBL" id="OCH89067.1"/>
    </source>
</evidence>
<protein>
    <submittedName>
        <fullName evidence="2">Uncharacterized protein</fullName>
    </submittedName>
</protein>
<dbReference type="AlphaFoldDB" id="A0A8E2DJ84"/>